<dbReference type="GO" id="GO:0051992">
    <property type="term" value="F:UDP-N-acetylmuramoyl-L-alanyl-D-glutamyl-meso-2,6-diaminopimelyl-D-alanyl-D-alanine:undecaprenyl-phosphate transferase activity"/>
    <property type="evidence" value="ECO:0007669"/>
    <property type="project" value="RHEA"/>
</dbReference>
<comment type="subcellular location">
    <subcellularLocation>
        <location evidence="7">Cell membrane</location>
        <topology evidence="7">Multi-pass membrane protein</topology>
    </subcellularLocation>
    <subcellularLocation>
        <location evidence="1">Membrane</location>
        <topology evidence="1">Multi-pass membrane protein</topology>
    </subcellularLocation>
</comment>
<feature type="transmembrane region" description="Helical" evidence="7">
    <location>
        <begin position="127"/>
        <end position="144"/>
    </location>
</feature>
<evidence type="ECO:0000256" key="3">
    <source>
        <dbReference type="ARBA" id="ARBA00022679"/>
    </source>
</evidence>
<dbReference type="STRING" id="767452.AVL62_15365"/>
<feature type="transmembrane region" description="Helical" evidence="7">
    <location>
        <begin position="167"/>
        <end position="187"/>
    </location>
</feature>
<dbReference type="GO" id="GO:0008360">
    <property type="term" value="P:regulation of cell shape"/>
    <property type="evidence" value="ECO:0007669"/>
    <property type="project" value="UniProtKB-KW"/>
</dbReference>
<sequence>MVNVMLAGGLAMLLALLCTPLFIRFLVRRSYGQFIRDDLTHHHVKRGKPTMGGAVIIGAALVGYFGSHGAVLLLDLTGLIDVSATPVSVNALLVLFLLTGLGVIGFFDDYTKIRKERSLGLTSGQKLVGQTLVTVVFALAALLVEDEQGRSPASTAISFVRDTPLDLAFAGPVVGLLLFLLWSNLLITGASNGVNITDGLDGLATGACTMVFGAYVVIAMWQHNQACGIEPGSNCYSISNALDLAVVAAAISGACAGFLWWNASPAAIIMGDTGSLSLGAALAGMAILTHTQLLLVVLGGLFVIITASVIIQVISFRTTGRRVFRMAPLHHHFELLGWAEITIVIRFWIVAGICVAAGLGLFYAEWVVTL</sequence>
<feature type="transmembrane region" description="Helical" evidence="7">
    <location>
        <begin position="87"/>
        <end position="107"/>
    </location>
</feature>
<dbReference type="EMBL" id="LQBL01000008">
    <property type="protein sequence ID" value="KUG57163.1"/>
    <property type="molecule type" value="Genomic_DNA"/>
</dbReference>
<evidence type="ECO:0000256" key="5">
    <source>
        <dbReference type="ARBA" id="ARBA00022989"/>
    </source>
</evidence>
<organism evidence="10 11">
    <name type="scientific">Serinicoccus chungangensis</name>
    <dbReference type="NCBI Taxonomy" id="767452"/>
    <lineage>
        <taxon>Bacteria</taxon>
        <taxon>Bacillati</taxon>
        <taxon>Actinomycetota</taxon>
        <taxon>Actinomycetes</taxon>
        <taxon>Micrococcales</taxon>
        <taxon>Ornithinimicrobiaceae</taxon>
        <taxon>Serinicoccus</taxon>
    </lineage>
</organism>
<evidence type="ECO:0000256" key="9">
    <source>
        <dbReference type="PIRSR" id="PIRSR600715-1"/>
    </source>
</evidence>
<dbReference type="GO" id="GO:0051301">
    <property type="term" value="P:cell division"/>
    <property type="evidence" value="ECO:0007669"/>
    <property type="project" value="UniProtKB-KW"/>
</dbReference>
<comment type="catalytic activity">
    <reaction evidence="7">
        <text>UDP-N-acetyl-alpha-D-muramoyl-L-alanyl-gamma-D-glutamyl-meso-2,6-diaminopimeloyl-D-alanyl-D-alanine + di-trans,octa-cis-undecaprenyl phosphate = di-trans,octa-cis-undecaprenyl diphospho-N-acetyl-alpha-D-muramoyl-L-alanyl-D-glutamyl-meso-2,6-diaminopimeloyl-D-alanyl-D-alanine + UMP</text>
        <dbReference type="Rhea" id="RHEA:28386"/>
        <dbReference type="ChEBI" id="CHEBI:57865"/>
        <dbReference type="ChEBI" id="CHEBI:60392"/>
        <dbReference type="ChEBI" id="CHEBI:61386"/>
        <dbReference type="ChEBI" id="CHEBI:61387"/>
        <dbReference type="EC" id="2.7.8.13"/>
    </reaction>
</comment>
<feature type="transmembrane region" description="Helical" evidence="7">
    <location>
        <begin position="48"/>
        <end position="67"/>
    </location>
</feature>
<dbReference type="PANTHER" id="PTHR22926:SF5">
    <property type="entry name" value="PHOSPHO-N-ACETYLMURAMOYL-PENTAPEPTIDE-TRANSFERASE HOMOLOG"/>
    <property type="match status" value="1"/>
</dbReference>
<keyword evidence="5 7" id="KW-1133">Transmembrane helix</keyword>
<keyword evidence="7" id="KW-0961">Cell wall biogenesis/degradation</keyword>
<dbReference type="HAMAP" id="MF_00038">
    <property type="entry name" value="MraY"/>
    <property type="match status" value="1"/>
</dbReference>
<evidence type="ECO:0000256" key="7">
    <source>
        <dbReference type="HAMAP-Rule" id="MF_00038"/>
    </source>
</evidence>
<reference evidence="10 11" key="1">
    <citation type="submission" date="2015-12" db="EMBL/GenBank/DDBJ databases">
        <title>Serinicoccus chungangenesis strain CD08_5 genome sequencing and assembly.</title>
        <authorList>
            <person name="Chander A.M."/>
            <person name="Kaur G."/>
            <person name="Nair G.R."/>
            <person name="Dhawan D.K."/>
            <person name="Kochhar R.K."/>
            <person name="Mayilraj S."/>
            <person name="Bhadada S.K."/>
        </authorList>
    </citation>
    <scope>NUCLEOTIDE SEQUENCE [LARGE SCALE GENOMIC DNA]</scope>
    <source>
        <strain evidence="10 11">CD08_5</strain>
    </source>
</reference>
<keyword evidence="7" id="KW-0131">Cell cycle</keyword>
<dbReference type="GO" id="GO:0005886">
    <property type="term" value="C:plasma membrane"/>
    <property type="evidence" value="ECO:0007669"/>
    <property type="project" value="UniProtKB-SubCell"/>
</dbReference>
<feature type="transmembrane region" description="Helical" evidence="7">
    <location>
        <begin position="293"/>
        <end position="314"/>
    </location>
</feature>
<comment type="function">
    <text evidence="7">Catalyzes the initial step of the lipid cycle reactions in the biosynthesis of the cell wall peptidoglycan: transfers peptidoglycan precursor phospho-MurNAc-pentapeptide from UDP-MurNAc-pentapeptide onto the lipid carrier undecaprenyl phosphate, yielding undecaprenyl-pyrophosphoryl-MurNAc-pentapeptide, known as lipid I.</text>
</comment>
<protein>
    <recommendedName>
        <fullName evidence="7 8">Phospho-N-acetylmuramoyl-pentapeptide-transferase</fullName>
        <ecNumber evidence="7 8">2.7.8.13</ecNumber>
    </recommendedName>
    <alternativeName>
        <fullName evidence="7">UDP-MurNAc-pentapeptide phosphotransferase</fullName>
    </alternativeName>
</protein>
<keyword evidence="7" id="KW-1003">Cell membrane</keyword>
<keyword evidence="4 7" id="KW-0812">Transmembrane</keyword>
<dbReference type="UniPathway" id="UPA00219"/>
<evidence type="ECO:0000256" key="6">
    <source>
        <dbReference type="ARBA" id="ARBA00023136"/>
    </source>
</evidence>
<dbReference type="Proteomes" id="UP000054837">
    <property type="component" value="Unassembled WGS sequence"/>
</dbReference>
<dbReference type="PROSITE" id="PS01348">
    <property type="entry name" value="MRAY_2"/>
    <property type="match status" value="1"/>
</dbReference>
<keyword evidence="7" id="KW-0573">Peptidoglycan synthesis</keyword>
<feature type="transmembrane region" description="Helical" evidence="7">
    <location>
        <begin position="199"/>
        <end position="221"/>
    </location>
</feature>
<feature type="binding site" evidence="9">
    <location>
        <position position="272"/>
    </location>
    <ligand>
        <name>Mg(2+)</name>
        <dbReference type="ChEBI" id="CHEBI:18420"/>
    </ligand>
</feature>
<comment type="pathway">
    <text evidence="7">Cell wall biogenesis; peptidoglycan biosynthesis.</text>
</comment>
<keyword evidence="11" id="KW-1185">Reference proteome</keyword>
<feature type="transmembrane region" description="Helical" evidence="7">
    <location>
        <begin position="241"/>
        <end position="261"/>
    </location>
</feature>
<dbReference type="PROSITE" id="PS01347">
    <property type="entry name" value="MRAY_1"/>
    <property type="match status" value="1"/>
</dbReference>
<dbReference type="NCBIfam" id="TIGR00445">
    <property type="entry name" value="mraY"/>
    <property type="match status" value="1"/>
</dbReference>
<dbReference type="OrthoDB" id="9805475at2"/>
<dbReference type="GO" id="GO:0071555">
    <property type="term" value="P:cell wall organization"/>
    <property type="evidence" value="ECO:0007669"/>
    <property type="project" value="UniProtKB-KW"/>
</dbReference>
<comment type="caution">
    <text evidence="10">The sequence shown here is derived from an EMBL/GenBank/DDBJ whole genome shotgun (WGS) entry which is preliminary data.</text>
</comment>
<dbReference type="CDD" id="cd06852">
    <property type="entry name" value="GT_MraY"/>
    <property type="match status" value="1"/>
</dbReference>
<keyword evidence="3 7" id="KW-0808">Transferase</keyword>
<dbReference type="InterPro" id="IPR003524">
    <property type="entry name" value="PNAcMuramoyl-5peptid_Trfase"/>
</dbReference>
<dbReference type="GO" id="GO:0046872">
    <property type="term" value="F:metal ion binding"/>
    <property type="evidence" value="ECO:0007669"/>
    <property type="project" value="UniProtKB-KW"/>
</dbReference>
<keyword evidence="7 9" id="KW-0479">Metal-binding</keyword>
<dbReference type="GO" id="GO:0008963">
    <property type="term" value="F:phospho-N-acetylmuramoyl-pentapeptide-transferase activity"/>
    <property type="evidence" value="ECO:0007669"/>
    <property type="project" value="UniProtKB-UniRule"/>
</dbReference>
<evidence type="ECO:0000313" key="10">
    <source>
        <dbReference type="EMBL" id="KUG57163.1"/>
    </source>
</evidence>
<keyword evidence="7" id="KW-0133">Cell shape</keyword>
<evidence type="ECO:0000256" key="4">
    <source>
        <dbReference type="ARBA" id="ARBA00022692"/>
    </source>
</evidence>
<feature type="transmembrane region" description="Helical" evidence="7">
    <location>
        <begin position="335"/>
        <end position="364"/>
    </location>
</feature>
<accession>A0A0W8IB02</accession>
<comment type="similarity">
    <text evidence="2 7">Belongs to the glycosyltransferase 4 family. MraY subfamily.</text>
</comment>
<dbReference type="Pfam" id="PF00953">
    <property type="entry name" value="Glycos_transf_4"/>
    <property type="match status" value="1"/>
</dbReference>
<keyword evidence="7" id="KW-0132">Cell division</keyword>
<dbReference type="AlphaFoldDB" id="A0A0W8IB02"/>
<evidence type="ECO:0000256" key="1">
    <source>
        <dbReference type="ARBA" id="ARBA00004141"/>
    </source>
</evidence>
<evidence type="ECO:0000313" key="11">
    <source>
        <dbReference type="Proteomes" id="UP000054837"/>
    </source>
</evidence>
<dbReference type="InterPro" id="IPR000715">
    <property type="entry name" value="Glycosyl_transferase_4"/>
</dbReference>
<feature type="transmembrane region" description="Helical" evidence="7">
    <location>
        <begin position="268"/>
        <end position="287"/>
    </location>
</feature>
<keyword evidence="7 9" id="KW-0460">Magnesium</keyword>
<evidence type="ECO:0000256" key="8">
    <source>
        <dbReference type="NCBIfam" id="TIGR00445"/>
    </source>
</evidence>
<feature type="transmembrane region" description="Helical" evidence="7">
    <location>
        <begin position="6"/>
        <end position="27"/>
    </location>
</feature>
<name>A0A0W8IB02_9MICO</name>
<gene>
    <name evidence="7" type="primary">mraY</name>
    <name evidence="10" type="ORF">AVL62_15365</name>
</gene>
<dbReference type="RefSeq" id="WP_058890449.1">
    <property type="nucleotide sequence ID" value="NZ_LQBL01000008.1"/>
</dbReference>
<keyword evidence="6 7" id="KW-0472">Membrane</keyword>
<dbReference type="InterPro" id="IPR018480">
    <property type="entry name" value="PNAcMuramoyl-5peptid_Trfase_CS"/>
</dbReference>
<dbReference type="PANTHER" id="PTHR22926">
    <property type="entry name" value="PHOSPHO-N-ACETYLMURAMOYL-PENTAPEPTIDE-TRANSFERASE"/>
    <property type="match status" value="1"/>
</dbReference>
<dbReference type="GO" id="GO:0009252">
    <property type="term" value="P:peptidoglycan biosynthetic process"/>
    <property type="evidence" value="ECO:0007669"/>
    <property type="project" value="UniProtKB-UniRule"/>
</dbReference>
<dbReference type="EC" id="2.7.8.13" evidence="7 8"/>
<proteinExistence type="inferred from homology"/>
<comment type="cofactor">
    <cofactor evidence="7 9">
        <name>Mg(2+)</name>
        <dbReference type="ChEBI" id="CHEBI:18420"/>
    </cofactor>
</comment>
<evidence type="ECO:0000256" key="2">
    <source>
        <dbReference type="ARBA" id="ARBA00005583"/>
    </source>
</evidence>
<feature type="binding site" evidence="9">
    <location>
        <position position="195"/>
    </location>
    <ligand>
        <name>Mg(2+)</name>
        <dbReference type="ChEBI" id="CHEBI:18420"/>
    </ligand>
</feature>